<evidence type="ECO:0000256" key="1">
    <source>
        <dbReference type="SAM" id="MobiDB-lite"/>
    </source>
</evidence>
<feature type="compositionally biased region" description="Polar residues" evidence="1">
    <location>
        <begin position="702"/>
        <end position="718"/>
    </location>
</feature>
<feature type="compositionally biased region" description="Polar residues" evidence="1">
    <location>
        <begin position="90"/>
        <end position="106"/>
    </location>
</feature>
<feature type="compositionally biased region" description="Low complexity" evidence="1">
    <location>
        <begin position="531"/>
        <end position="561"/>
    </location>
</feature>
<sequence length="795" mass="83448">MNFSFSDDVPGSASHWLSFGRTQRNHGLGATSPGVATSPHASGAVAASPNEGNPDDVSFAESYRPENSPLFNPLFLPATNSPDVAPPPGLTSNAGAWESNNRQSSPLARVAPAQSPDLSTEPKRAAPLEDASVQSPVADTSRKLSPHQESNASAFLGETDAQKLVADPPRELSPLQESAARLAGGGDDQSRSVDGFKQDAMNTRDSIQAVVEDVHEERSEKVVVEITERKSEELIDDGFKEFIDEAIGVQDDVQDPEEPAPISATKNASLIANNVNADETVQPDQMDVDSEGSSPSRRRSVDDSAIPPPSTKRSRRNASQMLNAAAETFVKHIDGPRKRFSTAPASPAVRSTPVSAAKRARKSMPARINAETPKKRGRPRKSDGVATPATTQGTGKRGRPRKSDAVPAMKDSPKTTRAPPTPRAITNIQKSAAPSPGKAAQSSPAATPNKVGRPRKTPAVDTPSAEAADTPKRRGRPPKNTPQPSSAKSAVPTASGRGLRSAEAELPEKRTRTVKPRVVPSPAKRGRPARKAAASASKSAPVKPAPAKRAATRGRPAATKAVSDESEVAAAAIEPPKRRGRPPKNPAASAAKESAEEPAKEPATKRRRRGATAPEEPPVVETKKRGRAAQSTAEDVAAPVAKKTRGRPKRSEPKVDAPEPPAKRQRTTRAAEKPAAPTRRAGRSAADEVPEKTTVASRAKSTRSQPETASATVEVSKTTRGRGAAKSTAVKPAPAPAPKPRGRPPKSGKGELPSSKAATEEQAPKRTRGRGAGPTGVVKKSAEPVGARRALRSRG</sequence>
<dbReference type="OrthoDB" id="5103180at2759"/>
<dbReference type="Proteomes" id="UP000050424">
    <property type="component" value="Unassembled WGS sequence"/>
</dbReference>
<reference evidence="2 3" key="1">
    <citation type="submission" date="2015-09" db="EMBL/GenBank/DDBJ databases">
        <title>Draft genome of a European isolate of the apple canker pathogen Neonectria ditissima.</title>
        <authorList>
            <person name="Gomez-Cortecero A."/>
            <person name="Harrison R.J."/>
            <person name="Armitage A.D."/>
        </authorList>
    </citation>
    <scope>NUCLEOTIDE SEQUENCE [LARGE SCALE GENOMIC DNA]</scope>
    <source>
        <strain evidence="2 3">R09/05</strain>
    </source>
</reference>
<proteinExistence type="predicted"/>
<dbReference type="AlphaFoldDB" id="A0A0P7AS02"/>
<dbReference type="GO" id="GO:0003677">
    <property type="term" value="F:DNA binding"/>
    <property type="evidence" value="ECO:0007669"/>
    <property type="project" value="InterPro"/>
</dbReference>
<gene>
    <name evidence="2" type="ORF">AK830_g9378</name>
</gene>
<protein>
    <submittedName>
        <fullName evidence="2">Uncharacterized protein</fullName>
    </submittedName>
</protein>
<feature type="compositionally biased region" description="Basic and acidic residues" evidence="1">
    <location>
        <begin position="188"/>
        <end position="197"/>
    </location>
</feature>
<feature type="compositionally biased region" description="Basic and acidic residues" evidence="1">
    <location>
        <begin position="500"/>
        <end position="511"/>
    </location>
</feature>
<dbReference type="InterPro" id="IPR017956">
    <property type="entry name" value="AT_hook_DNA-bd_motif"/>
</dbReference>
<dbReference type="PRINTS" id="PR00929">
    <property type="entry name" value="ATHOOK"/>
</dbReference>
<keyword evidence="3" id="KW-1185">Reference proteome</keyword>
<feature type="compositionally biased region" description="Basic and acidic residues" evidence="1">
    <location>
        <begin position="593"/>
        <end position="604"/>
    </location>
</feature>
<accession>A0A0P7AS02</accession>
<feature type="region of interest" description="Disordered" evidence="1">
    <location>
        <begin position="1"/>
        <end position="204"/>
    </location>
</feature>
<dbReference type="EMBL" id="LKCW01000174">
    <property type="protein sequence ID" value="KPM37179.1"/>
    <property type="molecule type" value="Genomic_DNA"/>
</dbReference>
<comment type="caution">
    <text evidence="2">The sequence shown here is derived from an EMBL/GenBank/DDBJ whole genome shotgun (WGS) entry which is preliminary data.</text>
</comment>
<organism evidence="2 3">
    <name type="scientific">Neonectria ditissima</name>
    <dbReference type="NCBI Taxonomy" id="78410"/>
    <lineage>
        <taxon>Eukaryota</taxon>
        <taxon>Fungi</taxon>
        <taxon>Dikarya</taxon>
        <taxon>Ascomycota</taxon>
        <taxon>Pezizomycotina</taxon>
        <taxon>Sordariomycetes</taxon>
        <taxon>Hypocreomycetidae</taxon>
        <taxon>Hypocreales</taxon>
        <taxon>Nectriaceae</taxon>
        <taxon>Neonectria</taxon>
    </lineage>
</organism>
<evidence type="ECO:0000313" key="2">
    <source>
        <dbReference type="EMBL" id="KPM37179.1"/>
    </source>
</evidence>
<evidence type="ECO:0000313" key="3">
    <source>
        <dbReference type="Proteomes" id="UP000050424"/>
    </source>
</evidence>
<dbReference type="SMART" id="SM00384">
    <property type="entry name" value="AT_hook"/>
    <property type="match status" value="9"/>
</dbReference>
<name>A0A0P7AS02_9HYPO</name>
<feature type="region of interest" description="Disordered" evidence="1">
    <location>
        <begin position="247"/>
        <end position="795"/>
    </location>
</feature>
<dbReference type="STRING" id="78410.A0A0P7AS02"/>
<feature type="compositionally biased region" description="Polar residues" evidence="1">
    <location>
        <begin position="264"/>
        <end position="283"/>
    </location>
</feature>